<organism evidence="2 3">
    <name type="scientific">Dentipellis fragilis</name>
    <dbReference type="NCBI Taxonomy" id="205917"/>
    <lineage>
        <taxon>Eukaryota</taxon>
        <taxon>Fungi</taxon>
        <taxon>Dikarya</taxon>
        <taxon>Basidiomycota</taxon>
        <taxon>Agaricomycotina</taxon>
        <taxon>Agaricomycetes</taxon>
        <taxon>Russulales</taxon>
        <taxon>Hericiaceae</taxon>
        <taxon>Dentipellis</taxon>
    </lineage>
</organism>
<comment type="caution">
    <text evidence="2">The sequence shown here is derived from an EMBL/GenBank/DDBJ whole genome shotgun (WGS) entry which is preliminary data.</text>
</comment>
<feature type="compositionally biased region" description="Polar residues" evidence="1">
    <location>
        <begin position="244"/>
        <end position="258"/>
    </location>
</feature>
<feature type="region of interest" description="Disordered" evidence="1">
    <location>
        <begin position="231"/>
        <end position="258"/>
    </location>
</feature>
<evidence type="ECO:0000313" key="3">
    <source>
        <dbReference type="Proteomes" id="UP000298327"/>
    </source>
</evidence>
<gene>
    <name evidence="2" type="ORF">EVG20_g2077</name>
</gene>
<reference evidence="2 3" key="1">
    <citation type="submission" date="2019-02" db="EMBL/GenBank/DDBJ databases">
        <title>Genome sequencing of the rare red list fungi Dentipellis fragilis.</title>
        <authorList>
            <person name="Buettner E."/>
            <person name="Kellner H."/>
        </authorList>
    </citation>
    <scope>NUCLEOTIDE SEQUENCE [LARGE SCALE GENOMIC DNA]</scope>
    <source>
        <strain evidence="2 3">DSM 105465</strain>
    </source>
</reference>
<feature type="compositionally biased region" description="Polar residues" evidence="1">
    <location>
        <begin position="420"/>
        <end position="434"/>
    </location>
</feature>
<accession>A0A4Y9Z9V1</accession>
<dbReference type="STRING" id="205917.A0A4Y9Z9V1"/>
<protein>
    <submittedName>
        <fullName evidence="2">Uncharacterized protein</fullName>
    </submittedName>
</protein>
<dbReference type="EMBL" id="SEOQ01000075">
    <property type="protein sequence ID" value="TFY70930.1"/>
    <property type="molecule type" value="Genomic_DNA"/>
</dbReference>
<keyword evidence="3" id="KW-1185">Reference proteome</keyword>
<feature type="region of interest" description="Disordered" evidence="1">
    <location>
        <begin position="1"/>
        <end position="31"/>
    </location>
</feature>
<proteinExistence type="predicted"/>
<evidence type="ECO:0000256" key="1">
    <source>
        <dbReference type="SAM" id="MobiDB-lite"/>
    </source>
</evidence>
<name>A0A4Y9Z9V1_9AGAM</name>
<feature type="region of interest" description="Disordered" evidence="1">
    <location>
        <begin position="420"/>
        <end position="447"/>
    </location>
</feature>
<evidence type="ECO:0000313" key="2">
    <source>
        <dbReference type="EMBL" id="TFY70930.1"/>
    </source>
</evidence>
<sequence>MPGRSSLESATSAGSLAPRKKKGTRQPRSFSASEIARNAKNFETWSSFQGCEEVAFSDMPAELVEDVSQVFVTTGYLPYAWVDKTSKAYRRIKSLSSPEYLSFIQKAYEKHPELFSDEVKPEDCRDLFDDMRTVFVAWKRLLRMRASKEKFCEADFVANVYDVFRSPALSSCSYRSKCSISLSQPLRYPPAKSQACRVLNAKLVIPDCAVFIPAIDIRNLSHAADSPFKRLKRSSLTRDRGSSERSFGNQSTPCSQLPTSPAFEFASSFWEDKKPVHQMLEDAYRQNRMATAAAVRHLHSLHIMAPVFGLVWSDGTVRAHVDWCVHDKNTIVRSAPYPSSIRNKDGDCDIFHEWRLDNPWEIIQVFLLIRNIDRWTVGRFRERVNSGIQDLLHSVLTEKQRYRPWKRVGALNVLSEIQQENSGTSANIQHSSPEANPGPKRRHRRRS</sequence>
<dbReference type="Proteomes" id="UP000298327">
    <property type="component" value="Unassembled WGS sequence"/>
</dbReference>
<dbReference type="AlphaFoldDB" id="A0A4Y9Z9V1"/>
<dbReference type="OrthoDB" id="3261881at2759"/>
<feature type="compositionally biased region" description="Polar residues" evidence="1">
    <location>
        <begin position="1"/>
        <end position="14"/>
    </location>
</feature>